<keyword evidence="2" id="KW-1185">Reference proteome</keyword>
<accession>A0ACC2JQ82</accession>
<evidence type="ECO:0000313" key="2">
    <source>
        <dbReference type="Proteomes" id="UP001153332"/>
    </source>
</evidence>
<dbReference type="Proteomes" id="UP001153332">
    <property type="component" value="Unassembled WGS sequence"/>
</dbReference>
<dbReference type="EMBL" id="JAPUUL010000717">
    <property type="protein sequence ID" value="KAJ8129595.1"/>
    <property type="molecule type" value="Genomic_DNA"/>
</dbReference>
<evidence type="ECO:0000313" key="1">
    <source>
        <dbReference type="EMBL" id="KAJ8129595.1"/>
    </source>
</evidence>
<reference evidence="1" key="1">
    <citation type="submission" date="2022-12" db="EMBL/GenBank/DDBJ databases">
        <title>Genome Sequence of Lasiodiplodia mahajangana.</title>
        <authorList>
            <person name="Buettner E."/>
        </authorList>
    </citation>
    <scope>NUCLEOTIDE SEQUENCE</scope>
    <source>
        <strain evidence="1">VT137</strain>
    </source>
</reference>
<proteinExistence type="predicted"/>
<gene>
    <name evidence="1" type="ORF">O1611_g4036</name>
</gene>
<protein>
    <submittedName>
        <fullName evidence="1">Uncharacterized protein</fullName>
    </submittedName>
</protein>
<name>A0ACC2JQ82_9PEZI</name>
<organism evidence="1 2">
    <name type="scientific">Lasiodiplodia mahajangana</name>
    <dbReference type="NCBI Taxonomy" id="1108764"/>
    <lineage>
        <taxon>Eukaryota</taxon>
        <taxon>Fungi</taxon>
        <taxon>Dikarya</taxon>
        <taxon>Ascomycota</taxon>
        <taxon>Pezizomycotina</taxon>
        <taxon>Dothideomycetes</taxon>
        <taxon>Dothideomycetes incertae sedis</taxon>
        <taxon>Botryosphaeriales</taxon>
        <taxon>Botryosphaeriaceae</taxon>
        <taxon>Lasiodiplodia</taxon>
    </lineage>
</organism>
<comment type="caution">
    <text evidence="1">The sequence shown here is derived from an EMBL/GenBank/DDBJ whole genome shotgun (WGS) entry which is preliminary data.</text>
</comment>
<sequence length="314" mass="35363">MITICLVYNCKSDTISPASFNDMVLSVTHFPKKSTIFSVAYGCTEDNRDYIVTWLRYAKTFAFNPLLLPMLWAELERQRLIDEVDHKAADLRNRIIDMNNQVLDDALPKNSASSSATKDNNDMIEMIGGIKQKHITQRECEAVNLWVDVGTLKNGLESFRTELKSMLQHSRNPPENVKNALEQQPAPDEILRHSSDRIQSRLNEMIVELKGKVRHTDSLLGGMTLATQTESNHLSRRDALANIYTAVASKRDSSYMRDIALLGMIFLPGTFFAQPNGLAMGRNLLWLGRCLHSRDDLALPNVGQEPRTAMVAVT</sequence>